<dbReference type="InterPro" id="IPR052361">
    <property type="entry name" value="F-box_domain"/>
</dbReference>
<organism evidence="2 3">
    <name type="scientific">Cajanus cajan</name>
    <name type="common">Pigeon pea</name>
    <name type="synonym">Cajanus indicus</name>
    <dbReference type="NCBI Taxonomy" id="3821"/>
    <lineage>
        <taxon>Eukaryota</taxon>
        <taxon>Viridiplantae</taxon>
        <taxon>Streptophyta</taxon>
        <taxon>Embryophyta</taxon>
        <taxon>Tracheophyta</taxon>
        <taxon>Spermatophyta</taxon>
        <taxon>Magnoliopsida</taxon>
        <taxon>eudicotyledons</taxon>
        <taxon>Gunneridae</taxon>
        <taxon>Pentapetalae</taxon>
        <taxon>rosids</taxon>
        <taxon>fabids</taxon>
        <taxon>Fabales</taxon>
        <taxon>Fabaceae</taxon>
        <taxon>Papilionoideae</taxon>
        <taxon>50 kb inversion clade</taxon>
        <taxon>NPAAA clade</taxon>
        <taxon>indigoferoid/millettioid clade</taxon>
        <taxon>Phaseoleae</taxon>
        <taxon>Cajanus</taxon>
    </lineage>
</organism>
<dbReference type="SMART" id="SM00256">
    <property type="entry name" value="FBOX"/>
    <property type="match status" value="1"/>
</dbReference>
<proteinExistence type="predicted"/>
<dbReference type="EMBL" id="CM003613">
    <property type="protein sequence ID" value="KYP56559.1"/>
    <property type="molecule type" value="Genomic_DNA"/>
</dbReference>
<feature type="non-terminal residue" evidence="2">
    <location>
        <position position="1"/>
    </location>
</feature>
<dbReference type="InterPro" id="IPR017451">
    <property type="entry name" value="F-box-assoc_interact_dom"/>
</dbReference>
<accession>A0A151SP87</accession>
<dbReference type="Pfam" id="PF08268">
    <property type="entry name" value="FBA_3"/>
    <property type="match status" value="1"/>
</dbReference>
<dbReference type="NCBIfam" id="TIGR01640">
    <property type="entry name" value="F_box_assoc_1"/>
    <property type="match status" value="1"/>
</dbReference>
<evidence type="ECO:0000313" key="3">
    <source>
        <dbReference type="Proteomes" id="UP000075243"/>
    </source>
</evidence>
<name>A0A151SP87_CAJCA</name>
<dbReference type="PANTHER" id="PTHR31790:SF436">
    <property type="entry name" value="F-BOX ASSOCIATED PROTEIN"/>
    <property type="match status" value="1"/>
</dbReference>
<dbReference type="PROSITE" id="PS50181">
    <property type="entry name" value="FBOX"/>
    <property type="match status" value="1"/>
</dbReference>
<protein>
    <submittedName>
        <fullName evidence="2">F-box/kelch-repeat protein At3g23880 family</fullName>
    </submittedName>
</protein>
<dbReference type="SUPFAM" id="SSF81383">
    <property type="entry name" value="F-box domain"/>
    <property type="match status" value="1"/>
</dbReference>
<dbReference type="Pfam" id="PF00646">
    <property type="entry name" value="F-box"/>
    <property type="match status" value="1"/>
</dbReference>
<dbReference type="OMA" id="TSTHMTH"/>
<evidence type="ECO:0000313" key="2">
    <source>
        <dbReference type="EMBL" id="KYP56559.1"/>
    </source>
</evidence>
<feature type="domain" description="F-box" evidence="1">
    <location>
        <begin position="1"/>
        <end position="43"/>
    </location>
</feature>
<dbReference type="InterPro" id="IPR013187">
    <property type="entry name" value="F-box-assoc_dom_typ3"/>
</dbReference>
<dbReference type="AlphaFoldDB" id="A0A151SP87"/>
<dbReference type="PANTHER" id="PTHR31790">
    <property type="entry name" value="OS02G0783600 PROTEIN"/>
    <property type="match status" value="1"/>
</dbReference>
<dbReference type="Gramene" id="C.cajan_02735.t">
    <property type="protein sequence ID" value="C.cajan_02735.t.cds1"/>
    <property type="gene ID" value="C.cajan_02735"/>
</dbReference>
<sequence>PRLPDELIWEILVRVTVKSLLEFKCVCKSWKTLISHPQFVKEHLLRTSTHMTHQRLISPNSDYPFKIASFSLQSLLQNPSTQAEPHFIQMRAMFRILGSCHGLICVEYFLKGYVQLWNPSIGIASKKFTPHSDAGCRYITYHGFGYDHVNDKYKLFIFFAYSQPAVTIIYTFGVNATNCSKVIQNFPCDGTKENGIFVSGTGTLNWVTYDVPRWFIISLDLVTETYGEVLLPHVGSLACRAPELFLLSNCLCVNMYNDHTDDWGLWQMKEYGVQDSWTKLMSISIFQVFSPLSSWTWLYYRHVPLCISENGMVLIQVHADSQLVLFYSNAGSLDYTILSGDHRWCDVQTYHESLVSPQF</sequence>
<reference evidence="2 3" key="1">
    <citation type="journal article" date="2012" name="Nat. Biotechnol.">
        <title>Draft genome sequence of pigeonpea (Cajanus cajan), an orphan legume crop of resource-poor farmers.</title>
        <authorList>
            <person name="Varshney R.K."/>
            <person name="Chen W."/>
            <person name="Li Y."/>
            <person name="Bharti A.K."/>
            <person name="Saxena R.K."/>
            <person name="Schlueter J.A."/>
            <person name="Donoghue M.T."/>
            <person name="Azam S."/>
            <person name="Fan G."/>
            <person name="Whaley A.M."/>
            <person name="Farmer A.D."/>
            <person name="Sheridan J."/>
            <person name="Iwata A."/>
            <person name="Tuteja R."/>
            <person name="Penmetsa R.V."/>
            <person name="Wu W."/>
            <person name="Upadhyaya H.D."/>
            <person name="Yang S.P."/>
            <person name="Shah T."/>
            <person name="Saxena K.B."/>
            <person name="Michael T."/>
            <person name="McCombie W.R."/>
            <person name="Yang B."/>
            <person name="Zhang G."/>
            <person name="Yang H."/>
            <person name="Wang J."/>
            <person name="Spillane C."/>
            <person name="Cook D.R."/>
            <person name="May G.D."/>
            <person name="Xu X."/>
            <person name="Jackson S.A."/>
        </authorList>
    </citation>
    <scope>NUCLEOTIDE SEQUENCE [LARGE SCALE GENOMIC DNA]</scope>
    <source>
        <strain evidence="3">cv. Asha</strain>
    </source>
</reference>
<dbReference type="STRING" id="3821.A0A151SP87"/>
<dbReference type="InterPro" id="IPR036047">
    <property type="entry name" value="F-box-like_dom_sf"/>
</dbReference>
<evidence type="ECO:0000259" key="1">
    <source>
        <dbReference type="PROSITE" id="PS50181"/>
    </source>
</evidence>
<dbReference type="CDD" id="cd22157">
    <property type="entry name" value="F-box_AtFBW1-like"/>
    <property type="match status" value="1"/>
</dbReference>
<dbReference type="Gene3D" id="1.20.1280.50">
    <property type="match status" value="1"/>
</dbReference>
<dbReference type="InterPro" id="IPR001810">
    <property type="entry name" value="F-box_dom"/>
</dbReference>
<dbReference type="Proteomes" id="UP000075243">
    <property type="component" value="Chromosome 11"/>
</dbReference>
<keyword evidence="3" id="KW-1185">Reference proteome</keyword>
<gene>
    <name evidence="2" type="ORF">KK1_002800</name>
</gene>